<dbReference type="VEuPathDB" id="TrichDB:TVAGG3_0339550"/>
<evidence type="ECO:0000256" key="2">
    <source>
        <dbReference type="ARBA" id="ARBA00022448"/>
    </source>
</evidence>
<dbReference type="InterPro" id="IPR011012">
    <property type="entry name" value="Longin-like_dom_sf"/>
</dbReference>
<dbReference type="GO" id="GO:0012505">
    <property type="term" value="C:endomembrane system"/>
    <property type="evidence" value="ECO:0007669"/>
    <property type="project" value="UniProtKB-SubCell"/>
</dbReference>
<dbReference type="InterPro" id="IPR036168">
    <property type="entry name" value="AP2_Mu_C_sf"/>
</dbReference>
<name>A2E7H3_TRIV3</name>
<gene>
    <name evidence="7" type="ORF">TVAG_379480</name>
</gene>
<keyword evidence="3 5" id="KW-0653">Protein transport</keyword>
<dbReference type="OrthoDB" id="870at2759"/>
<dbReference type="InterPro" id="IPR001392">
    <property type="entry name" value="Clathrin_mu"/>
</dbReference>
<dbReference type="Gene3D" id="3.30.450.60">
    <property type="match status" value="1"/>
</dbReference>
<proteinExistence type="inferred from homology"/>
<dbReference type="SUPFAM" id="SSF64356">
    <property type="entry name" value="SNARE-like"/>
    <property type="match status" value="1"/>
</dbReference>
<protein>
    <submittedName>
        <fullName evidence="7">Adaptor complexes medium subunit family protein</fullName>
    </submittedName>
</protein>
<comment type="subcellular location">
    <subcellularLocation>
        <location evidence="1">Endomembrane system</location>
    </subcellularLocation>
</comment>
<evidence type="ECO:0000256" key="1">
    <source>
        <dbReference type="ARBA" id="ARBA00004308"/>
    </source>
</evidence>
<dbReference type="Pfam" id="PF00928">
    <property type="entry name" value="Adap_comp_sub"/>
    <property type="match status" value="1"/>
</dbReference>
<accession>A2E7H3</accession>
<dbReference type="STRING" id="5722.A2E7H3"/>
<sequence length="390" mass="43736">MLKAIFVANNEPIVIVSKYQVPPKTNELTEEACKCIRSGLKPNEFKPIVYTPPHTFFLRQTGEVWLVCVVEGDAQAMMYTSILEKLEEILNQYIEKPLTDFGVKDNFALIYRLIDMFIDSSFPFVDDYNGLMQFIPPKNMEKGTLNPIAPWRANGPTYKKQQVLLDTTEFVDYIVGINGKVDLAQIRGEIIMQAELNGSPHLSLNWKNSPLFDDVAFHRAVDYQAYLSSKRIDLVPPQGRCTLVTYRMQTQAKPPLDIKAVVTPTRGKLDIRFTINVEKQTNDVAIKFDIPGARDSTLQTKTGEIVLGFENCLWKVGCMKPGKPAELTGAVNCSEDCRQCVFIVSFNQQGLLSGCEITGRTLEGVNDNSLFVGSKNTIKAGKFQIRAGMQ</sequence>
<keyword evidence="4" id="KW-0472">Membrane</keyword>
<evidence type="ECO:0000259" key="6">
    <source>
        <dbReference type="PROSITE" id="PS51072"/>
    </source>
</evidence>
<evidence type="ECO:0000313" key="7">
    <source>
        <dbReference type="EMBL" id="EAY11366.1"/>
    </source>
</evidence>
<dbReference type="SMR" id="A2E7H3"/>
<dbReference type="GO" id="GO:0031410">
    <property type="term" value="C:cytoplasmic vesicle"/>
    <property type="evidence" value="ECO:0000318"/>
    <property type="project" value="GO_Central"/>
</dbReference>
<evidence type="ECO:0000313" key="8">
    <source>
        <dbReference type="Proteomes" id="UP000001542"/>
    </source>
</evidence>
<evidence type="ECO:0000256" key="5">
    <source>
        <dbReference type="PIRNR" id="PIRNR005992"/>
    </source>
</evidence>
<reference evidence="7" key="2">
    <citation type="journal article" date="2007" name="Science">
        <title>Draft genome sequence of the sexually transmitted pathogen Trichomonas vaginalis.</title>
        <authorList>
            <person name="Carlton J.M."/>
            <person name="Hirt R.P."/>
            <person name="Silva J.C."/>
            <person name="Delcher A.L."/>
            <person name="Schatz M."/>
            <person name="Zhao Q."/>
            <person name="Wortman J.R."/>
            <person name="Bidwell S.L."/>
            <person name="Alsmark U.C.M."/>
            <person name="Besteiro S."/>
            <person name="Sicheritz-Ponten T."/>
            <person name="Noel C.J."/>
            <person name="Dacks J.B."/>
            <person name="Foster P.G."/>
            <person name="Simillion C."/>
            <person name="Van de Peer Y."/>
            <person name="Miranda-Saavedra D."/>
            <person name="Barton G.J."/>
            <person name="Westrop G.D."/>
            <person name="Mueller S."/>
            <person name="Dessi D."/>
            <person name="Fiori P.L."/>
            <person name="Ren Q."/>
            <person name="Paulsen I."/>
            <person name="Zhang H."/>
            <person name="Bastida-Corcuera F.D."/>
            <person name="Simoes-Barbosa A."/>
            <person name="Brown M.T."/>
            <person name="Hayes R.D."/>
            <person name="Mukherjee M."/>
            <person name="Okumura C.Y."/>
            <person name="Schneider R."/>
            <person name="Smith A.J."/>
            <person name="Vanacova S."/>
            <person name="Villalvazo M."/>
            <person name="Haas B.J."/>
            <person name="Pertea M."/>
            <person name="Feldblyum T.V."/>
            <person name="Utterback T.R."/>
            <person name="Shu C.L."/>
            <person name="Osoegawa K."/>
            <person name="de Jong P.J."/>
            <person name="Hrdy I."/>
            <person name="Horvathova L."/>
            <person name="Zubacova Z."/>
            <person name="Dolezal P."/>
            <person name="Malik S.B."/>
            <person name="Logsdon J.M. Jr."/>
            <person name="Henze K."/>
            <person name="Gupta A."/>
            <person name="Wang C.C."/>
            <person name="Dunne R.L."/>
            <person name="Upcroft J.A."/>
            <person name="Upcroft P."/>
            <person name="White O."/>
            <person name="Salzberg S.L."/>
            <person name="Tang P."/>
            <person name="Chiu C.-H."/>
            <person name="Lee Y.-S."/>
            <person name="Embley T.M."/>
            <person name="Coombs G.H."/>
            <person name="Mottram J.C."/>
            <person name="Tachezy J."/>
            <person name="Fraser-Liggett C.M."/>
            <person name="Johnson P.J."/>
        </authorList>
    </citation>
    <scope>NUCLEOTIDE SEQUENCE [LARGE SCALE GENOMIC DNA]</scope>
    <source>
        <strain evidence="7">G3</strain>
    </source>
</reference>
<keyword evidence="2 5" id="KW-0813">Transport</keyword>
<evidence type="ECO:0000256" key="3">
    <source>
        <dbReference type="ARBA" id="ARBA00022927"/>
    </source>
</evidence>
<organism evidence="7 8">
    <name type="scientific">Trichomonas vaginalis (strain ATCC PRA-98 / G3)</name>
    <dbReference type="NCBI Taxonomy" id="412133"/>
    <lineage>
        <taxon>Eukaryota</taxon>
        <taxon>Metamonada</taxon>
        <taxon>Parabasalia</taxon>
        <taxon>Trichomonadida</taxon>
        <taxon>Trichomonadidae</taxon>
        <taxon>Trichomonas</taxon>
    </lineage>
</organism>
<feature type="domain" description="MHD" evidence="6">
    <location>
        <begin position="160"/>
        <end position="386"/>
    </location>
</feature>
<dbReference type="InterPro" id="IPR050431">
    <property type="entry name" value="Adaptor_comp_med_subunit"/>
</dbReference>
<dbReference type="Gene3D" id="2.60.40.1170">
    <property type="entry name" value="Mu homology domain, subdomain B"/>
    <property type="match status" value="2"/>
</dbReference>
<dbReference type="Proteomes" id="UP000001542">
    <property type="component" value="Unassembled WGS sequence"/>
</dbReference>
<dbReference type="GO" id="GO:0030131">
    <property type="term" value="C:clathrin adaptor complex"/>
    <property type="evidence" value="ECO:0007669"/>
    <property type="project" value="UniProtKB-UniRule"/>
</dbReference>
<dbReference type="AlphaFoldDB" id="A2E7H3"/>
<dbReference type="InParanoid" id="A2E7H3"/>
<dbReference type="GO" id="GO:0006897">
    <property type="term" value="P:endocytosis"/>
    <property type="evidence" value="ECO:0000318"/>
    <property type="project" value="GO_Central"/>
</dbReference>
<dbReference type="PANTHER" id="PTHR10529">
    <property type="entry name" value="AP COMPLEX SUBUNIT MU"/>
    <property type="match status" value="1"/>
</dbReference>
<evidence type="ECO:0000256" key="4">
    <source>
        <dbReference type="ARBA" id="ARBA00023136"/>
    </source>
</evidence>
<dbReference type="GO" id="GO:0006886">
    <property type="term" value="P:intracellular protein transport"/>
    <property type="evidence" value="ECO:0007669"/>
    <property type="project" value="UniProtKB-UniRule"/>
</dbReference>
<dbReference type="eggNOG" id="KOG2740">
    <property type="taxonomic scope" value="Eukaryota"/>
</dbReference>
<dbReference type="EMBL" id="DS113320">
    <property type="protein sequence ID" value="EAY11366.1"/>
    <property type="molecule type" value="Genomic_DNA"/>
</dbReference>
<dbReference type="PIRSF" id="PIRSF005992">
    <property type="entry name" value="Clathrin_mu"/>
    <property type="match status" value="1"/>
</dbReference>
<dbReference type="InterPro" id="IPR028565">
    <property type="entry name" value="MHD"/>
</dbReference>
<dbReference type="RefSeq" id="XP_001323589.1">
    <property type="nucleotide sequence ID" value="XM_001323554.1"/>
</dbReference>
<dbReference type="KEGG" id="tva:4769319"/>
<reference evidence="7" key="1">
    <citation type="submission" date="2006-10" db="EMBL/GenBank/DDBJ databases">
        <authorList>
            <person name="Amadeo P."/>
            <person name="Zhao Q."/>
            <person name="Wortman J."/>
            <person name="Fraser-Liggett C."/>
            <person name="Carlton J."/>
        </authorList>
    </citation>
    <scope>NUCLEOTIDE SEQUENCE</scope>
    <source>
        <strain evidence="7">G3</strain>
    </source>
</reference>
<comment type="similarity">
    <text evidence="5">Belongs to the adaptor complexes medium subunit family.</text>
</comment>
<dbReference type="PROSITE" id="PS51072">
    <property type="entry name" value="MHD"/>
    <property type="match status" value="1"/>
</dbReference>
<dbReference type="VEuPathDB" id="TrichDB:TVAG_379480"/>
<dbReference type="SUPFAM" id="SSF49447">
    <property type="entry name" value="Second domain of Mu2 adaptin subunit (ap50) of ap2 adaptor"/>
    <property type="match status" value="1"/>
</dbReference>
<keyword evidence="8" id="KW-1185">Reference proteome</keyword>